<name>A0ABZ1RN06_9ACTN</name>
<protein>
    <submittedName>
        <fullName evidence="1">Uncharacterized protein</fullName>
    </submittedName>
</protein>
<evidence type="ECO:0000313" key="2">
    <source>
        <dbReference type="Proteomes" id="UP001432075"/>
    </source>
</evidence>
<reference evidence="1" key="1">
    <citation type="submission" date="2022-10" db="EMBL/GenBank/DDBJ databases">
        <title>The complete genomes of actinobacterial strains from the NBC collection.</title>
        <authorList>
            <person name="Joergensen T.S."/>
            <person name="Alvarez Arevalo M."/>
            <person name="Sterndorff E.B."/>
            <person name="Faurdal D."/>
            <person name="Vuksanovic O."/>
            <person name="Mourched A.-S."/>
            <person name="Charusanti P."/>
            <person name="Shaw S."/>
            <person name="Blin K."/>
            <person name="Weber T."/>
        </authorList>
    </citation>
    <scope>NUCLEOTIDE SEQUENCE</scope>
    <source>
        <strain evidence="1">NBC_00283</strain>
    </source>
</reference>
<dbReference type="RefSeq" id="WP_328776363.1">
    <property type="nucleotide sequence ID" value="NZ_CP108057.1"/>
</dbReference>
<organism evidence="1 2">
    <name type="scientific">Streptomyces goshikiensis</name>
    <dbReference type="NCBI Taxonomy" id="1942"/>
    <lineage>
        <taxon>Bacteria</taxon>
        <taxon>Bacillati</taxon>
        <taxon>Actinomycetota</taxon>
        <taxon>Actinomycetes</taxon>
        <taxon>Kitasatosporales</taxon>
        <taxon>Streptomycetaceae</taxon>
        <taxon>Streptomyces</taxon>
    </lineage>
</organism>
<dbReference type="EMBL" id="CP108057">
    <property type="protein sequence ID" value="WUO48063.1"/>
    <property type="molecule type" value="Genomic_DNA"/>
</dbReference>
<keyword evidence="2" id="KW-1185">Reference proteome</keyword>
<gene>
    <name evidence="1" type="ORF">OHU17_20700</name>
</gene>
<sequence>MTYNLLTVDPVSPEIVALALSGCLGIAVGDVDVADSDGDPDLRNWDAPVSCEYRAVQGDVAWSLDVYAQEHVADQPPESDLAAGFAKAAMTTVLFPAEEAPPSAYWAVTPEGVLTRARLELSDDEPPLYAITAVEAPVPQLPGATVTRFAEIVREQRPDTPVAWAFVESVEKVRQAASGLARLSLDDGTGSPVWTAKGNLVAWERVITQMESGWAPSGWYPAGLYRERLESRDELAGIGAHLPRDVTELLDGAVGQLDGRFAAATEDDPAGSLRRELPGGSAEQTPLGWWWHRRPNPAPWEQACPLPGSVVKSKEINR</sequence>
<accession>A0ABZ1RN06</accession>
<evidence type="ECO:0000313" key="1">
    <source>
        <dbReference type="EMBL" id="WUO48063.1"/>
    </source>
</evidence>
<proteinExistence type="predicted"/>
<dbReference type="Proteomes" id="UP001432075">
    <property type="component" value="Chromosome"/>
</dbReference>